<dbReference type="RefSeq" id="WP_179269920.1">
    <property type="nucleotide sequence ID" value="NZ_CP058579.1"/>
</dbReference>
<dbReference type="AlphaFoldDB" id="A0A7D5LDE6"/>
<name>A0A7D5LDE6_9EURY</name>
<sequence>MAKRKDEVDDDLEEVSRHVHLTISKRKKKVWLEQAEEHHRGNLSAFIEETVDKALSGVWILKEDEEEETDGVEVNLSGLDEDIDGITDQLAAIQEQLDTLSGGGVSAERLRGNELQKFATRVHDTLPLVSGTDELVDLKNSGVTLPENERAKLSGTVDDITAHLEEDPIRVWQACLFLEHKEDLNIYSVIDEGERRWYELKPEANR</sequence>
<gene>
    <name evidence="1" type="ORF">HUG12_16990</name>
</gene>
<dbReference type="Proteomes" id="UP000509626">
    <property type="component" value="Chromosome"/>
</dbReference>
<protein>
    <submittedName>
        <fullName evidence="1">Uncharacterized protein</fullName>
    </submittedName>
</protein>
<evidence type="ECO:0000313" key="1">
    <source>
        <dbReference type="EMBL" id="QLG63335.1"/>
    </source>
</evidence>
<dbReference type="KEGG" id="halu:HUG12_16990"/>
<dbReference type="GeneID" id="56039191"/>
<keyword evidence="2" id="KW-1185">Reference proteome</keyword>
<dbReference type="OrthoDB" id="346044at2157"/>
<dbReference type="EMBL" id="CP058579">
    <property type="protein sequence ID" value="QLG63335.1"/>
    <property type="molecule type" value="Genomic_DNA"/>
</dbReference>
<evidence type="ECO:0000313" key="2">
    <source>
        <dbReference type="Proteomes" id="UP000509626"/>
    </source>
</evidence>
<reference evidence="1 2" key="1">
    <citation type="submission" date="2020-06" db="EMBL/GenBank/DDBJ databases">
        <title>NJ-3-1, isolated from saline soil.</title>
        <authorList>
            <person name="Cui H.L."/>
            <person name="Shi X."/>
        </authorList>
    </citation>
    <scope>NUCLEOTIDE SEQUENCE [LARGE SCALE GENOMIC DNA]</scope>
    <source>
        <strain evidence="1 2">NJ-3-1</strain>
    </source>
</reference>
<organism evidence="1 2">
    <name type="scientific">Halorarum salinum</name>
    <dbReference type="NCBI Taxonomy" id="2743089"/>
    <lineage>
        <taxon>Archaea</taxon>
        <taxon>Methanobacteriati</taxon>
        <taxon>Methanobacteriota</taxon>
        <taxon>Stenosarchaea group</taxon>
        <taxon>Halobacteria</taxon>
        <taxon>Halobacteriales</taxon>
        <taxon>Haloferacaceae</taxon>
        <taxon>Halorarum</taxon>
    </lineage>
</organism>
<accession>A0A7D5LDE6</accession>
<proteinExistence type="predicted"/>